<evidence type="ECO:0000313" key="2">
    <source>
        <dbReference type="EMBL" id="MCP2263071.1"/>
    </source>
</evidence>
<gene>
    <name evidence="2" type="ORF">APR03_000394</name>
</gene>
<comment type="caution">
    <text evidence="2">The sequence shown here is derived from an EMBL/GenBank/DDBJ whole genome shotgun (WGS) entry which is preliminary data.</text>
</comment>
<reference evidence="2" key="1">
    <citation type="submission" date="2022-06" db="EMBL/GenBank/DDBJ databases">
        <title>Genomic Encyclopedia of Archaeal and Bacterial Type Strains, Phase II (KMG-II): from individual species to whole genera.</title>
        <authorList>
            <person name="Goeker M."/>
        </authorList>
    </citation>
    <scope>NUCLEOTIDE SEQUENCE</scope>
    <source>
        <strain evidence="2">DSM 26652</strain>
    </source>
</reference>
<evidence type="ECO:0000313" key="3">
    <source>
        <dbReference type="Proteomes" id="UP001139493"/>
    </source>
</evidence>
<name>A0A9X2JTK8_9MICO</name>
<dbReference type="Proteomes" id="UP001139493">
    <property type="component" value="Unassembled WGS sequence"/>
</dbReference>
<accession>A0A9X2JTK8</accession>
<sequence length="125" mass="13500">MRGRREAGTAEEPREQHRAHEDRPDLDLGAGPRLLPVGARQLQVVDGAHGLAVGVEHLPAEQVQPGVHDAFARHDPAPVAIMRGIAARAATTTITRYTVPSAFTTRPLTYRPMYCGSLATTRMGT</sequence>
<evidence type="ECO:0000256" key="1">
    <source>
        <dbReference type="SAM" id="MobiDB-lite"/>
    </source>
</evidence>
<dbReference type="EMBL" id="JAMTCS010000001">
    <property type="protein sequence ID" value="MCP2263071.1"/>
    <property type="molecule type" value="Genomic_DNA"/>
</dbReference>
<organism evidence="2 3">
    <name type="scientific">Promicromonospora thailandica</name>
    <dbReference type="NCBI Taxonomy" id="765201"/>
    <lineage>
        <taxon>Bacteria</taxon>
        <taxon>Bacillati</taxon>
        <taxon>Actinomycetota</taxon>
        <taxon>Actinomycetes</taxon>
        <taxon>Micrococcales</taxon>
        <taxon>Promicromonosporaceae</taxon>
        <taxon>Promicromonospora</taxon>
    </lineage>
</organism>
<feature type="compositionally biased region" description="Basic and acidic residues" evidence="1">
    <location>
        <begin position="1"/>
        <end position="26"/>
    </location>
</feature>
<feature type="region of interest" description="Disordered" evidence="1">
    <location>
        <begin position="1"/>
        <end position="32"/>
    </location>
</feature>
<protein>
    <submittedName>
        <fullName evidence="2">Uncharacterized protein</fullName>
    </submittedName>
</protein>
<keyword evidence="3" id="KW-1185">Reference proteome</keyword>
<dbReference type="AlphaFoldDB" id="A0A9X2JTK8"/>
<proteinExistence type="predicted"/>